<sequence length="380" mass="43107">MKYTIINILMSLFLCVYGGIYNDTEHEWKFPIQYKIWKQVNSTFIIEALNLISNNTCLNFTRNDNLTSQEPGIIFGSRQSGCSLNTIGPKENNHSVAIYLGLECRYNKVFIASLILQALGVFPEHTRQDRNKYVDIKYGNIKDGTDLTFFNISDPKVTSDFDTNYDYGSSVQYYSKSYTKDGSDTILAVGNYSKYYQLMLGQKNVVTLNDYKLVSRRYCNKTCDESERPRCAHGGYKNPRDCSKCVCPYPYKGDICTEKIESLEKQAKCHPIQTAVSTKGNTYQYNGKGICVDTFIASEGKKVQLKILEQNMTPQTPCARNSSMVEVKYKKEDERDVMGLCFCGNRSEPVTITSEGTDVILIYNGGRNDDSLKVELKAID</sequence>
<feature type="domain" description="Peptidase M12A" evidence="4">
    <location>
        <begin position="18"/>
        <end position="220"/>
    </location>
</feature>
<dbReference type="PROSITE" id="PS51864">
    <property type="entry name" value="ASTACIN"/>
    <property type="match status" value="1"/>
</dbReference>
<dbReference type="WBParaSite" id="PTRK_0000942000.1">
    <property type="protein sequence ID" value="PTRK_0000942000.1"/>
    <property type="gene ID" value="PTRK_0000942000"/>
</dbReference>
<dbReference type="PANTHER" id="PTHR10127">
    <property type="entry name" value="DISCOIDIN, CUB, EGF, LAMININ , AND ZINC METALLOPROTEASE DOMAIN CONTAINING"/>
    <property type="match status" value="1"/>
</dbReference>
<comment type="caution">
    <text evidence="2">Lacks conserved residue(s) required for the propagation of feature annotation.</text>
</comment>
<evidence type="ECO:0000256" key="2">
    <source>
        <dbReference type="PROSITE-ProRule" id="PRU01211"/>
    </source>
</evidence>
<keyword evidence="1 2" id="KW-1015">Disulfide bond</keyword>
<dbReference type="GO" id="GO:0004222">
    <property type="term" value="F:metalloendopeptidase activity"/>
    <property type="evidence" value="ECO:0007669"/>
    <property type="project" value="UniProtKB-UniRule"/>
</dbReference>
<dbReference type="SUPFAM" id="SSF55486">
    <property type="entry name" value="Metalloproteases ('zincins'), catalytic domain"/>
    <property type="match status" value="1"/>
</dbReference>
<name>A0A0N4ZLP6_PARTI</name>
<proteinExistence type="predicted"/>
<feature type="signal peptide" evidence="3">
    <location>
        <begin position="1"/>
        <end position="18"/>
    </location>
</feature>
<dbReference type="GO" id="GO:0006508">
    <property type="term" value="P:proteolysis"/>
    <property type="evidence" value="ECO:0007669"/>
    <property type="project" value="UniProtKB-KW"/>
</dbReference>
<dbReference type="InterPro" id="IPR001506">
    <property type="entry name" value="Peptidase_M12A"/>
</dbReference>
<evidence type="ECO:0000256" key="3">
    <source>
        <dbReference type="RuleBase" id="RU361183"/>
    </source>
</evidence>
<protein>
    <recommendedName>
        <fullName evidence="3">Metalloendopeptidase</fullName>
        <ecNumber evidence="3">3.4.24.-</ecNumber>
    </recommendedName>
</protein>
<reference evidence="6" key="1">
    <citation type="submission" date="2017-02" db="UniProtKB">
        <authorList>
            <consortium name="WormBaseParasite"/>
        </authorList>
    </citation>
    <scope>IDENTIFICATION</scope>
</reference>
<keyword evidence="5" id="KW-1185">Reference proteome</keyword>
<dbReference type="Gene3D" id="3.40.390.10">
    <property type="entry name" value="Collagenase (Catalytic Domain)"/>
    <property type="match status" value="1"/>
</dbReference>
<dbReference type="AlphaFoldDB" id="A0A0N4ZLP6"/>
<organism evidence="5 6">
    <name type="scientific">Parastrongyloides trichosuri</name>
    <name type="common">Possum-specific nematode worm</name>
    <dbReference type="NCBI Taxonomy" id="131310"/>
    <lineage>
        <taxon>Eukaryota</taxon>
        <taxon>Metazoa</taxon>
        <taxon>Ecdysozoa</taxon>
        <taxon>Nematoda</taxon>
        <taxon>Chromadorea</taxon>
        <taxon>Rhabditida</taxon>
        <taxon>Tylenchina</taxon>
        <taxon>Panagrolaimomorpha</taxon>
        <taxon>Strongyloidoidea</taxon>
        <taxon>Strongyloididae</taxon>
        <taxon>Parastrongyloides</taxon>
    </lineage>
</organism>
<dbReference type="EC" id="3.4.24.-" evidence="3"/>
<evidence type="ECO:0000313" key="5">
    <source>
        <dbReference type="Proteomes" id="UP000038045"/>
    </source>
</evidence>
<accession>A0A0N4ZLP6</accession>
<evidence type="ECO:0000256" key="1">
    <source>
        <dbReference type="ARBA" id="ARBA00023157"/>
    </source>
</evidence>
<evidence type="ECO:0000259" key="4">
    <source>
        <dbReference type="PROSITE" id="PS51864"/>
    </source>
</evidence>
<keyword evidence="3" id="KW-0482">Metalloprotease</keyword>
<dbReference type="SMART" id="SM00235">
    <property type="entry name" value="ZnMc"/>
    <property type="match status" value="1"/>
</dbReference>
<dbReference type="Pfam" id="PF01400">
    <property type="entry name" value="Astacin"/>
    <property type="match status" value="1"/>
</dbReference>
<comment type="cofactor">
    <cofactor evidence="3">
        <name>Zn(2+)</name>
        <dbReference type="ChEBI" id="CHEBI:29105"/>
    </cofactor>
    <text evidence="3">Binds 1 zinc ion per subunit.</text>
</comment>
<keyword evidence="3" id="KW-0862">Zinc</keyword>
<evidence type="ECO:0000313" key="6">
    <source>
        <dbReference type="WBParaSite" id="PTRK_0000942000.1"/>
    </source>
</evidence>
<dbReference type="PANTHER" id="PTHR10127:SF794">
    <property type="entry name" value="ZINC METALLOPROTEINASE NAS-22-RELATED"/>
    <property type="match status" value="1"/>
</dbReference>
<dbReference type="Proteomes" id="UP000038045">
    <property type="component" value="Unplaced"/>
</dbReference>
<dbReference type="InterPro" id="IPR006026">
    <property type="entry name" value="Peptidase_Metallo"/>
</dbReference>
<dbReference type="InterPro" id="IPR024079">
    <property type="entry name" value="MetalloPept_cat_dom_sf"/>
</dbReference>
<feature type="chain" id="PRO_5005733267" description="Metalloendopeptidase" evidence="3">
    <location>
        <begin position="19"/>
        <end position="380"/>
    </location>
</feature>
<dbReference type="GO" id="GO:0008270">
    <property type="term" value="F:zinc ion binding"/>
    <property type="evidence" value="ECO:0007669"/>
    <property type="project" value="InterPro"/>
</dbReference>
<feature type="disulfide bond" evidence="2">
    <location>
        <begin position="82"/>
        <end position="104"/>
    </location>
</feature>
<keyword evidence="3" id="KW-0479">Metal-binding</keyword>
<dbReference type="PRINTS" id="PR00480">
    <property type="entry name" value="ASTACIN"/>
</dbReference>
<keyword evidence="3" id="KW-0645">Protease</keyword>
<keyword evidence="3" id="KW-0732">Signal</keyword>
<keyword evidence="3" id="KW-0378">Hydrolase</keyword>